<dbReference type="InterPro" id="IPR029181">
    <property type="entry name" value="Barttin"/>
</dbReference>
<dbReference type="Proteomes" id="UP000264840">
    <property type="component" value="Unplaced"/>
</dbReference>
<dbReference type="PANTHER" id="PTHR28399">
    <property type="entry name" value="BARTTIN"/>
    <property type="match status" value="1"/>
</dbReference>
<dbReference type="OMA" id="IMTQERP"/>
<keyword evidence="3" id="KW-1185">Reference proteome</keyword>
<dbReference type="STRING" id="8153.ENSHBUP00000031372"/>
<protein>
    <recommendedName>
        <fullName evidence="4">Barttin</fullName>
    </recommendedName>
</protein>
<accession>A0A3Q2WXX7</accession>
<reference evidence="2" key="1">
    <citation type="submission" date="2025-08" db="UniProtKB">
        <authorList>
            <consortium name="Ensembl"/>
        </authorList>
    </citation>
    <scope>IDENTIFICATION</scope>
</reference>
<reference evidence="2" key="2">
    <citation type="submission" date="2025-09" db="UniProtKB">
        <authorList>
            <consortium name="Ensembl"/>
        </authorList>
    </citation>
    <scope>IDENTIFICATION</scope>
</reference>
<dbReference type="Ensembl" id="ENSHBUT00000033658.1">
    <property type="protein sequence ID" value="ENSHBUP00000031372.1"/>
    <property type="gene ID" value="ENSHBUG00000017019.1"/>
</dbReference>
<dbReference type="GO" id="GO:0006821">
    <property type="term" value="P:chloride transport"/>
    <property type="evidence" value="ECO:0007669"/>
    <property type="project" value="InterPro"/>
</dbReference>
<evidence type="ECO:0008006" key="4">
    <source>
        <dbReference type="Google" id="ProtNLM"/>
    </source>
</evidence>
<evidence type="ECO:0000256" key="1">
    <source>
        <dbReference type="SAM" id="Phobius"/>
    </source>
</evidence>
<proteinExistence type="predicted"/>
<keyword evidence="1" id="KW-1133">Transmembrane helix</keyword>
<dbReference type="GO" id="GO:0016323">
    <property type="term" value="C:basolateral plasma membrane"/>
    <property type="evidence" value="ECO:0007669"/>
    <property type="project" value="TreeGrafter"/>
</dbReference>
<organism evidence="2 3">
    <name type="scientific">Haplochromis burtoni</name>
    <name type="common">Burton's mouthbrooder</name>
    <name type="synonym">Chromis burtoni</name>
    <dbReference type="NCBI Taxonomy" id="8153"/>
    <lineage>
        <taxon>Eukaryota</taxon>
        <taxon>Metazoa</taxon>
        <taxon>Chordata</taxon>
        <taxon>Craniata</taxon>
        <taxon>Vertebrata</taxon>
        <taxon>Euteleostomi</taxon>
        <taxon>Actinopterygii</taxon>
        <taxon>Neopterygii</taxon>
        <taxon>Teleostei</taxon>
        <taxon>Neoteleostei</taxon>
        <taxon>Acanthomorphata</taxon>
        <taxon>Ovalentaria</taxon>
        <taxon>Cichlomorphae</taxon>
        <taxon>Cichliformes</taxon>
        <taxon>Cichlidae</taxon>
        <taxon>African cichlids</taxon>
        <taxon>Pseudocrenilabrinae</taxon>
        <taxon>Haplochromini</taxon>
        <taxon>Haplochromis</taxon>
    </lineage>
</organism>
<keyword evidence="1" id="KW-0812">Transmembrane</keyword>
<dbReference type="AlphaFoldDB" id="A0A3Q2WXX7"/>
<dbReference type="Pfam" id="PF15462">
    <property type="entry name" value="Barttin"/>
    <property type="match status" value="1"/>
</dbReference>
<dbReference type="GeneTree" id="ENSGT01150000287015"/>
<name>A0A3Q2WXX7_HAPBU</name>
<keyword evidence="1" id="KW-0472">Membrane</keyword>
<dbReference type="GO" id="GO:0017081">
    <property type="term" value="F:chloride channel regulator activity"/>
    <property type="evidence" value="ECO:0007669"/>
    <property type="project" value="TreeGrafter"/>
</dbReference>
<sequence length="119" mass="13108">MVEGKPYRYGLIVAGLCVLAVGLFIMMQERPHVFATLCVLGVTMVCAGTVWSLCQCYPKVIVAHEIQEKSLENIMGPVAEDERHTEVLPGFCGHKLSSVRLLPETLKSQCHSCPTLHLV</sequence>
<dbReference type="PANTHER" id="PTHR28399:SF1">
    <property type="entry name" value="BARTTIN"/>
    <property type="match status" value="1"/>
</dbReference>
<evidence type="ECO:0000313" key="3">
    <source>
        <dbReference type="Proteomes" id="UP000264840"/>
    </source>
</evidence>
<feature type="transmembrane region" description="Helical" evidence="1">
    <location>
        <begin position="6"/>
        <end position="26"/>
    </location>
</feature>
<evidence type="ECO:0000313" key="2">
    <source>
        <dbReference type="Ensembl" id="ENSHBUP00000031372.1"/>
    </source>
</evidence>
<feature type="transmembrane region" description="Helical" evidence="1">
    <location>
        <begin position="33"/>
        <end position="53"/>
    </location>
</feature>